<accession>A0A0L0T1K6</accession>
<reference evidence="5" key="2">
    <citation type="submission" date="2009-11" db="EMBL/GenBank/DDBJ databases">
        <title>The Genome Sequence of Allomyces macrogynus strain ATCC 38327.</title>
        <authorList>
            <consortium name="The Broad Institute Genome Sequencing Platform"/>
            <person name="Russ C."/>
            <person name="Cuomo C."/>
            <person name="Shea T."/>
            <person name="Young S.K."/>
            <person name="Zeng Q."/>
            <person name="Koehrsen M."/>
            <person name="Haas B."/>
            <person name="Borodovsky M."/>
            <person name="Guigo R."/>
            <person name="Alvarado L."/>
            <person name="Berlin A."/>
            <person name="Borenstein D."/>
            <person name="Chen Z."/>
            <person name="Engels R."/>
            <person name="Freedman E."/>
            <person name="Gellesch M."/>
            <person name="Goldberg J."/>
            <person name="Griggs A."/>
            <person name="Gujja S."/>
            <person name="Heiman D."/>
            <person name="Hepburn T."/>
            <person name="Howarth C."/>
            <person name="Jen D."/>
            <person name="Larson L."/>
            <person name="Lewis B."/>
            <person name="Mehta T."/>
            <person name="Park D."/>
            <person name="Pearson M."/>
            <person name="Roberts A."/>
            <person name="Saif S."/>
            <person name="Shenoy N."/>
            <person name="Sisk P."/>
            <person name="Stolte C."/>
            <person name="Sykes S."/>
            <person name="Walk T."/>
            <person name="White J."/>
            <person name="Yandava C."/>
            <person name="Burger G."/>
            <person name="Gray M.W."/>
            <person name="Holland P.W.H."/>
            <person name="King N."/>
            <person name="Lang F.B.F."/>
            <person name="Roger A.J."/>
            <person name="Ruiz-Trillo I."/>
            <person name="Lander E."/>
            <person name="Nusbaum C."/>
        </authorList>
    </citation>
    <scope>NUCLEOTIDE SEQUENCE [LARGE SCALE GENOMIC DNA]</scope>
    <source>
        <strain evidence="5">ATCC 38327</strain>
    </source>
</reference>
<reference evidence="4 5" key="1">
    <citation type="submission" date="2009-11" db="EMBL/GenBank/DDBJ databases">
        <title>Annotation of Allomyces macrogynus ATCC 38327.</title>
        <authorList>
            <consortium name="The Broad Institute Genome Sequencing Platform"/>
            <person name="Russ C."/>
            <person name="Cuomo C."/>
            <person name="Burger G."/>
            <person name="Gray M.W."/>
            <person name="Holland P.W.H."/>
            <person name="King N."/>
            <person name="Lang F.B.F."/>
            <person name="Roger A.J."/>
            <person name="Ruiz-Trillo I."/>
            <person name="Young S.K."/>
            <person name="Zeng Q."/>
            <person name="Gargeya S."/>
            <person name="Fitzgerald M."/>
            <person name="Haas B."/>
            <person name="Abouelleil A."/>
            <person name="Alvarado L."/>
            <person name="Arachchi H.M."/>
            <person name="Berlin A."/>
            <person name="Chapman S.B."/>
            <person name="Gearin G."/>
            <person name="Goldberg J."/>
            <person name="Griggs A."/>
            <person name="Gujja S."/>
            <person name="Hansen M."/>
            <person name="Heiman D."/>
            <person name="Howarth C."/>
            <person name="Larimer J."/>
            <person name="Lui A."/>
            <person name="MacDonald P.J.P."/>
            <person name="McCowen C."/>
            <person name="Montmayeur A."/>
            <person name="Murphy C."/>
            <person name="Neiman D."/>
            <person name="Pearson M."/>
            <person name="Priest M."/>
            <person name="Roberts A."/>
            <person name="Saif S."/>
            <person name="Shea T."/>
            <person name="Sisk P."/>
            <person name="Stolte C."/>
            <person name="Sykes S."/>
            <person name="Wortman J."/>
            <person name="Nusbaum C."/>
            <person name="Birren B."/>
        </authorList>
    </citation>
    <scope>NUCLEOTIDE SEQUENCE [LARGE SCALE GENOMIC DNA]</scope>
    <source>
        <strain evidence="4 5">ATCC 38327</strain>
    </source>
</reference>
<dbReference type="PANTHER" id="PTHR46093:SF18">
    <property type="entry name" value="FIBRONECTIN TYPE-III DOMAIN-CONTAINING PROTEIN"/>
    <property type="match status" value="1"/>
</dbReference>
<evidence type="ECO:0008006" key="6">
    <source>
        <dbReference type="Google" id="ProtNLM"/>
    </source>
</evidence>
<evidence type="ECO:0000256" key="3">
    <source>
        <dbReference type="SAM" id="MobiDB-lite"/>
    </source>
</evidence>
<dbReference type="OrthoDB" id="5587888at2759"/>
<dbReference type="EMBL" id="GG745357">
    <property type="protein sequence ID" value="KNE68622.1"/>
    <property type="molecule type" value="Genomic_DNA"/>
</dbReference>
<evidence type="ECO:0000313" key="5">
    <source>
        <dbReference type="Proteomes" id="UP000054350"/>
    </source>
</evidence>
<keyword evidence="5" id="KW-1185">Reference proteome</keyword>
<gene>
    <name evidence="4" type="ORF">AMAG_12790</name>
</gene>
<dbReference type="PANTHER" id="PTHR46093">
    <property type="entry name" value="ACYL-COA-BINDING DOMAIN-CONTAINING PROTEIN 5"/>
    <property type="match status" value="1"/>
</dbReference>
<feature type="compositionally biased region" description="Low complexity" evidence="3">
    <location>
        <begin position="365"/>
        <end position="377"/>
    </location>
</feature>
<name>A0A0L0T1K6_ALLM3</name>
<feature type="region of interest" description="Disordered" evidence="3">
    <location>
        <begin position="365"/>
        <end position="394"/>
    </location>
</feature>
<sequence>MIQDGSIGEVQRTDPWPAPRADAVLVPLNQTHLFLSGGRGEDGRGMRDWWVFDTGRMRWTQGSPRMAQGRFGHSAVVYDERFVIQVGGWFDSDPSALIECLDLETGTTTLLPNARDEQLGPAYLAGHNVLIAGDQLVMLGGYAAWNHSSTPPPTPNTRAYIARLSTSDSKSSVSLTWRDQYTATPLGVPPYWSAGSPDLTLLVALSTCLLVVSLTTLALWATHRVLAAEAAQARDAQELALLTEATVFAPPSTSPVPAEESDRPVSILSGDSTAINTPGLGAAPAPRFRGRTGSCASSAINVGGRPSSVLSAASSSMSPATVVTVLPSATLMRHSPFFHRPASASGEMMIAAGIVADPPAVAPAARSRSASPVPVAGGVRGGPGRGVAANPAAPHRLSQLAVEAPWSASAEEIGDE</sequence>
<keyword evidence="2" id="KW-0677">Repeat</keyword>
<dbReference type="AlphaFoldDB" id="A0A0L0T1K6"/>
<dbReference type="VEuPathDB" id="FungiDB:AMAG_12790"/>
<evidence type="ECO:0000313" key="4">
    <source>
        <dbReference type="EMBL" id="KNE68622.1"/>
    </source>
</evidence>
<organism evidence="4 5">
    <name type="scientific">Allomyces macrogynus (strain ATCC 38327)</name>
    <name type="common">Allomyces javanicus var. macrogynus</name>
    <dbReference type="NCBI Taxonomy" id="578462"/>
    <lineage>
        <taxon>Eukaryota</taxon>
        <taxon>Fungi</taxon>
        <taxon>Fungi incertae sedis</taxon>
        <taxon>Blastocladiomycota</taxon>
        <taxon>Blastocladiomycetes</taxon>
        <taxon>Blastocladiales</taxon>
        <taxon>Blastocladiaceae</taxon>
        <taxon>Allomyces</taxon>
    </lineage>
</organism>
<evidence type="ECO:0000256" key="1">
    <source>
        <dbReference type="ARBA" id="ARBA00022441"/>
    </source>
</evidence>
<dbReference type="SUPFAM" id="SSF117281">
    <property type="entry name" value="Kelch motif"/>
    <property type="match status" value="1"/>
</dbReference>
<dbReference type="InterPro" id="IPR015915">
    <property type="entry name" value="Kelch-typ_b-propeller"/>
</dbReference>
<proteinExistence type="predicted"/>
<evidence type="ECO:0000256" key="2">
    <source>
        <dbReference type="ARBA" id="ARBA00022737"/>
    </source>
</evidence>
<dbReference type="Proteomes" id="UP000054350">
    <property type="component" value="Unassembled WGS sequence"/>
</dbReference>
<protein>
    <recommendedName>
        <fullName evidence="6">Kelch repeat protein</fullName>
    </recommendedName>
</protein>
<dbReference type="Gene3D" id="2.120.10.80">
    <property type="entry name" value="Kelch-type beta propeller"/>
    <property type="match status" value="1"/>
</dbReference>
<keyword evidence="1" id="KW-0880">Kelch repeat</keyword>